<dbReference type="Proteomes" id="UP001292182">
    <property type="component" value="Unassembled WGS sequence"/>
</dbReference>
<comment type="caution">
    <text evidence="7">The sequence shown here is derived from an EMBL/GenBank/DDBJ whole genome shotgun (WGS) entry which is preliminary data.</text>
</comment>
<evidence type="ECO:0000259" key="5">
    <source>
        <dbReference type="Pfam" id="PF07992"/>
    </source>
</evidence>
<name>A0ABU5LP12_9SPHN</name>
<dbReference type="InterPro" id="IPR023753">
    <property type="entry name" value="FAD/NAD-binding_dom"/>
</dbReference>
<keyword evidence="3" id="KW-0274">FAD</keyword>
<dbReference type="InterPro" id="IPR050446">
    <property type="entry name" value="FAD-oxidoreductase/Apoptosis"/>
</dbReference>
<gene>
    <name evidence="7" type="ORF">N4G62_05370</name>
</gene>
<dbReference type="PANTHER" id="PTHR43557">
    <property type="entry name" value="APOPTOSIS-INDUCING FACTOR 1"/>
    <property type="match status" value="1"/>
</dbReference>
<comment type="cofactor">
    <cofactor evidence="1">
        <name>FAD</name>
        <dbReference type="ChEBI" id="CHEBI:57692"/>
    </cofactor>
</comment>
<evidence type="ECO:0000256" key="2">
    <source>
        <dbReference type="ARBA" id="ARBA00022630"/>
    </source>
</evidence>
<feature type="domain" description="FAD/NAD(P)-binding" evidence="5">
    <location>
        <begin position="9"/>
        <end position="308"/>
    </location>
</feature>
<dbReference type="EMBL" id="JAOBTW010000006">
    <property type="protein sequence ID" value="MDZ7281455.1"/>
    <property type="molecule type" value="Genomic_DNA"/>
</dbReference>
<keyword evidence="2" id="KW-0285">Flavoprotein</keyword>
<dbReference type="SUPFAM" id="SSF55424">
    <property type="entry name" value="FAD/NAD-linked reductases, dimerisation (C-terminal) domain"/>
    <property type="match status" value="1"/>
</dbReference>
<reference evidence="8" key="1">
    <citation type="submission" date="2023-07" db="EMBL/GenBank/DDBJ databases">
        <title>Whole genome sequence analysis of rice epiphytic Sphingomonas sanguinis OsEp_Plm_15B2.</title>
        <authorList>
            <person name="Sahu K.P."/>
            <person name="Asharani P."/>
            <person name="Reddy B."/>
            <person name="Kumar A."/>
        </authorList>
    </citation>
    <scope>NUCLEOTIDE SEQUENCE [LARGE SCALE GENOMIC DNA]</scope>
    <source>
        <strain evidence="8">OsEp_Plm_15B2</strain>
    </source>
</reference>
<dbReference type="InterPro" id="IPR016156">
    <property type="entry name" value="FAD/NAD-linked_Rdtase_dimer_sf"/>
</dbReference>
<organism evidence="7 8">
    <name type="scientific">Sphingomonas sanguinis</name>
    <dbReference type="NCBI Taxonomy" id="33051"/>
    <lineage>
        <taxon>Bacteria</taxon>
        <taxon>Pseudomonadati</taxon>
        <taxon>Pseudomonadota</taxon>
        <taxon>Alphaproteobacteria</taxon>
        <taxon>Sphingomonadales</taxon>
        <taxon>Sphingomonadaceae</taxon>
        <taxon>Sphingomonas</taxon>
    </lineage>
</organism>
<dbReference type="SUPFAM" id="SSF51905">
    <property type="entry name" value="FAD/NAD(P)-binding domain"/>
    <property type="match status" value="2"/>
</dbReference>
<keyword evidence="4" id="KW-0560">Oxidoreductase</keyword>
<evidence type="ECO:0000313" key="8">
    <source>
        <dbReference type="Proteomes" id="UP001292182"/>
    </source>
</evidence>
<keyword evidence="8" id="KW-1185">Reference proteome</keyword>
<dbReference type="Gene3D" id="3.30.390.30">
    <property type="match status" value="1"/>
</dbReference>
<evidence type="ECO:0000256" key="3">
    <source>
        <dbReference type="ARBA" id="ARBA00022827"/>
    </source>
</evidence>
<dbReference type="Pfam" id="PF07992">
    <property type="entry name" value="Pyr_redox_2"/>
    <property type="match status" value="1"/>
</dbReference>
<feature type="domain" description="Reductase C-terminal" evidence="6">
    <location>
        <begin position="327"/>
        <end position="410"/>
    </location>
</feature>
<dbReference type="Gene3D" id="3.50.50.60">
    <property type="entry name" value="FAD/NAD(P)-binding domain"/>
    <property type="match status" value="2"/>
</dbReference>
<dbReference type="InterPro" id="IPR036188">
    <property type="entry name" value="FAD/NAD-bd_sf"/>
</dbReference>
<sequence length="416" mass="44301">MNHIVHSSYDIVIVGTGHAGAQAAIALRQEGFQGTIAMIGEEDWPPYERPPLSKEYLAGDKPFERILIRPERFWEERAITLRLGEQVVAVDAEARCLTTAAGIVIDYGTLIWAAGGHARRLSCDGHQLTGVHGVRTRADVDRLIAELPAVREVVVIGGGYIGLEAAAVLTKFGKAVTIVEAQDRVLARVAGEALSRFYEAEHRAHGVTVRLNESVACIEGDSTVSGVRLADGTLLPCQMAIVGIGIVPAVEPLIAAGANGGNGVAIDAQGRTSLPHVYAIGDCAAHANDFADGAVIRLESVQNAHDQATVAARTIMGRDVAYHAVPWFWSNQYDLKLQTVGLSIGHDQTVVRGDMASRSFSVVYLRGGRVIALDCVNAMRDFVQGKALVADGATVPVEALADASRPLKTLWPLTAD</sequence>
<accession>A0ABU5LP12</accession>
<evidence type="ECO:0000313" key="7">
    <source>
        <dbReference type="EMBL" id="MDZ7281455.1"/>
    </source>
</evidence>
<proteinExistence type="predicted"/>
<dbReference type="Pfam" id="PF14759">
    <property type="entry name" value="Reductase_C"/>
    <property type="match status" value="1"/>
</dbReference>
<dbReference type="PANTHER" id="PTHR43557:SF2">
    <property type="entry name" value="RIESKE DOMAIN-CONTAINING PROTEIN-RELATED"/>
    <property type="match status" value="1"/>
</dbReference>
<dbReference type="PRINTS" id="PR00368">
    <property type="entry name" value="FADPNR"/>
</dbReference>
<evidence type="ECO:0000256" key="4">
    <source>
        <dbReference type="ARBA" id="ARBA00023002"/>
    </source>
</evidence>
<dbReference type="RefSeq" id="WP_322538838.1">
    <property type="nucleotide sequence ID" value="NZ_JAOBTW010000006.1"/>
</dbReference>
<dbReference type="PRINTS" id="PR00411">
    <property type="entry name" value="PNDRDTASEI"/>
</dbReference>
<evidence type="ECO:0000256" key="1">
    <source>
        <dbReference type="ARBA" id="ARBA00001974"/>
    </source>
</evidence>
<evidence type="ECO:0000259" key="6">
    <source>
        <dbReference type="Pfam" id="PF14759"/>
    </source>
</evidence>
<protein>
    <submittedName>
        <fullName evidence="7">FAD-dependent oxidoreductase</fullName>
    </submittedName>
</protein>
<dbReference type="InterPro" id="IPR028202">
    <property type="entry name" value="Reductase_C"/>
</dbReference>